<dbReference type="InterPro" id="IPR005467">
    <property type="entry name" value="His_kinase_dom"/>
</dbReference>
<evidence type="ECO:0000259" key="16">
    <source>
        <dbReference type="PROSITE" id="PS50109"/>
    </source>
</evidence>
<dbReference type="Gene3D" id="6.10.340.10">
    <property type="match status" value="1"/>
</dbReference>
<evidence type="ECO:0000256" key="7">
    <source>
        <dbReference type="ARBA" id="ARBA00022692"/>
    </source>
</evidence>
<feature type="domain" description="HAMP" evidence="17">
    <location>
        <begin position="174"/>
        <end position="227"/>
    </location>
</feature>
<evidence type="ECO:0000313" key="18">
    <source>
        <dbReference type="EMBL" id="BCS87643.1"/>
    </source>
</evidence>
<comment type="catalytic activity">
    <reaction evidence="1">
        <text>ATP + protein L-histidine = ADP + protein N-phospho-L-histidine.</text>
        <dbReference type="EC" id="2.7.13.3"/>
    </reaction>
</comment>
<dbReference type="SMART" id="SM00388">
    <property type="entry name" value="HisKA"/>
    <property type="match status" value="1"/>
</dbReference>
<dbReference type="InterPro" id="IPR036097">
    <property type="entry name" value="HisK_dim/P_sf"/>
</dbReference>
<organism evidence="18 19">
    <name type="scientific">Pseudodesulfovibrio sediminis</name>
    <dbReference type="NCBI Taxonomy" id="2810563"/>
    <lineage>
        <taxon>Bacteria</taxon>
        <taxon>Pseudomonadati</taxon>
        <taxon>Thermodesulfobacteriota</taxon>
        <taxon>Desulfovibrionia</taxon>
        <taxon>Desulfovibrionales</taxon>
        <taxon>Desulfovibrionaceae</taxon>
    </lineage>
</organism>
<dbReference type="RefSeq" id="WP_229594100.1">
    <property type="nucleotide sequence ID" value="NZ_AP024485.1"/>
</dbReference>
<evidence type="ECO:0000256" key="5">
    <source>
        <dbReference type="ARBA" id="ARBA00022553"/>
    </source>
</evidence>
<keyword evidence="10" id="KW-0067">ATP-binding</keyword>
<dbReference type="PANTHER" id="PTHR45528">
    <property type="entry name" value="SENSOR HISTIDINE KINASE CPXA"/>
    <property type="match status" value="1"/>
</dbReference>
<dbReference type="EMBL" id="AP024485">
    <property type="protein sequence ID" value="BCS87643.1"/>
    <property type="molecule type" value="Genomic_DNA"/>
</dbReference>
<dbReference type="InterPro" id="IPR003660">
    <property type="entry name" value="HAMP_dom"/>
</dbReference>
<evidence type="ECO:0000256" key="6">
    <source>
        <dbReference type="ARBA" id="ARBA00022679"/>
    </source>
</evidence>
<evidence type="ECO:0000256" key="4">
    <source>
        <dbReference type="ARBA" id="ARBA00022475"/>
    </source>
</evidence>
<dbReference type="PROSITE" id="PS50885">
    <property type="entry name" value="HAMP"/>
    <property type="match status" value="1"/>
</dbReference>
<proteinExistence type="predicted"/>
<keyword evidence="4" id="KW-1003">Cell membrane</keyword>
<dbReference type="InterPro" id="IPR003594">
    <property type="entry name" value="HATPase_dom"/>
</dbReference>
<evidence type="ECO:0000313" key="19">
    <source>
        <dbReference type="Proteomes" id="UP001053296"/>
    </source>
</evidence>
<comment type="subcellular location">
    <subcellularLocation>
        <location evidence="2">Cell membrane</location>
        <topology evidence="2">Multi-pass membrane protein</topology>
    </subcellularLocation>
</comment>
<dbReference type="CDD" id="cd06225">
    <property type="entry name" value="HAMP"/>
    <property type="match status" value="1"/>
</dbReference>
<keyword evidence="6" id="KW-0808">Transferase</keyword>
<dbReference type="InterPro" id="IPR033417">
    <property type="entry name" value="CHASE8"/>
</dbReference>
<dbReference type="Gene3D" id="3.30.565.10">
    <property type="entry name" value="Histidine kinase-like ATPase, C-terminal domain"/>
    <property type="match status" value="1"/>
</dbReference>
<feature type="domain" description="Histidine kinase" evidence="16">
    <location>
        <begin position="281"/>
        <end position="497"/>
    </location>
</feature>
<evidence type="ECO:0000256" key="12">
    <source>
        <dbReference type="ARBA" id="ARBA00023012"/>
    </source>
</evidence>
<keyword evidence="5" id="KW-0597">Phosphoprotein</keyword>
<sequence>MSDQKVTPLGRKIVAAILGTTLLALALGFLLNLFPMVYMYRQGVADRASAQAELMAASLVAPVDFDDADAARESLETLSLVQSVTGAAVFVDDTLMAAYGVSPSRPQNAQGVSFGLSELTVVSRIPSESVNSVVVISVSLASQWNLLEKQFMLGIIIFLCVIIVSFKIAGLFRHRLGDPLEQLTEVVHEISQSKDYSRRVDYKSNDEIGILVDELNSMLGKIEKRDNQLSRHREILEEKVQSRTIQLQRKQMELLSNNRLLLSEIKKRTQAEMIREEVERINRHDLKSGLSVVIGYPELLLSEGELKPRQEKHIKRIRAAGYRMLDMIRNQLNIFKMEKEIYALSTTSIDLVEIVCALEEEFNLLLDSSDVTLEMYLNEKNVVGDESFLITGEEPLIRTMFRNVIQNAIEASGSGDTVTIQLHDTVGKVAVISNPAVVPAEVRQRFFDKYVTHGKENGTGLGTYISALIARTHGANISMKTDETSGTSMTIAFREKKRSSSAVDKRPRDDTSCEM</sequence>
<dbReference type="EC" id="2.7.13.3" evidence="3"/>
<dbReference type="SUPFAM" id="SSF55874">
    <property type="entry name" value="ATPase domain of HSP90 chaperone/DNA topoisomerase II/histidine kinase"/>
    <property type="match status" value="1"/>
</dbReference>
<feature type="region of interest" description="Disordered" evidence="14">
    <location>
        <begin position="494"/>
        <end position="515"/>
    </location>
</feature>
<evidence type="ECO:0000259" key="17">
    <source>
        <dbReference type="PROSITE" id="PS50885"/>
    </source>
</evidence>
<evidence type="ECO:0000256" key="15">
    <source>
        <dbReference type="SAM" id="Phobius"/>
    </source>
</evidence>
<evidence type="ECO:0000256" key="13">
    <source>
        <dbReference type="ARBA" id="ARBA00023136"/>
    </source>
</evidence>
<keyword evidence="13 15" id="KW-0472">Membrane</keyword>
<evidence type="ECO:0000256" key="2">
    <source>
        <dbReference type="ARBA" id="ARBA00004651"/>
    </source>
</evidence>
<dbReference type="InterPro" id="IPR036890">
    <property type="entry name" value="HATPase_C_sf"/>
</dbReference>
<keyword evidence="9" id="KW-0418">Kinase</keyword>
<keyword evidence="11 15" id="KW-1133">Transmembrane helix</keyword>
<evidence type="ECO:0000256" key="14">
    <source>
        <dbReference type="SAM" id="MobiDB-lite"/>
    </source>
</evidence>
<keyword evidence="7 15" id="KW-0812">Transmembrane</keyword>
<evidence type="ECO:0000256" key="9">
    <source>
        <dbReference type="ARBA" id="ARBA00022777"/>
    </source>
</evidence>
<evidence type="ECO:0000256" key="11">
    <source>
        <dbReference type="ARBA" id="ARBA00022989"/>
    </source>
</evidence>
<dbReference type="SUPFAM" id="SSF47384">
    <property type="entry name" value="Homodimeric domain of signal transducing histidine kinase"/>
    <property type="match status" value="1"/>
</dbReference>
<keyword evidence="19" id="KW-1185">Reference proteome</keyword>
<dbReference type="InterPro" id="IPR050398">
    <property type="entry name" value="HssS/ArlS-like"/>
</dbReference>
<dbReference type="CDD" id="cd00082">
    <property type="entry name" value="HisKA"/>
    <property type="match status" value="1"/>
</dbReference>
<dbReference type="Pfam" id="PF00672">
    <property type="entry name" value="HAMP"/>
    <property type="match status" value="1"/>
</dbReference>
<gene>
    <name evidence="18" type="ORF">PSDVSF_08850</name>
</gene>
<evidence type="ECO:0000256" key="8">
    <source>
        <dbReference type="ARBA" id="ARBA00022741"/>
    </source>
</evidence>
<dbReference type="InterPro" id="IPR003661">
    <property type="entry name" value="HisK_dim/P_dom"/>
</dbReference>
<reference evidence="18" key="1">
    <citation type="journal article" date="2022" name="Arch. Microbiol.">
        <title>Pseudodesulfovibrio sediminis sp. nov., a mesophilic and neutrophilic sulfate-reducing bacterium isolated from sediment of a brackish lake.</title>
        <authorList>
            <person name="Takahashi A."/>
            <person name="Kojima H."/>
            <person name="Watanabe M."/>
            <person name="Fukui M."/>
        </authorList>
    </citation>
    <scope>NUCLEOTIDE SEQUENCE</scope>
    <source>
        <strain evidence="18">SF6</strain>
    </source>
</reference>
<evidence type="ECO:0000256" key="1">
    <source>
        <dbReference type="ARBA" id="ARBA00000085"/>
    </source>
</evidence>
<evidence type="ECO:0000256" key="10">
    <source>
        <dbReference type="ARBA" id="ARBA00022840"/>
    </source>
</evidence>
<dbReference type="SMART" id="SM00304">
    <property type="entry name" value="HAMP"/>
    <property type="match status" value="1"/>
</dbReference>
<protein>
    <recommendedName>
        <fullName evidence="3">histidine kinase</fullName>
        <ecNumber evidence="3">2.7.13.3</ecNumber>
    </recommendedName>
</protein>
<feature type="transmembrane region" description="Helical" evidence="15">
    <location>
        <begin position="13"/>
        <end position="34"/>
    </location>
</feature>
<dbReference type="Pfam" id="PF17152">
    <property type="entry name" value="CHASE8"/>
    <property type="match status" value="1"/>
</dbReference>
<feature type="transmembrane region" description="Helical" evidence="15">
    <location>
        <begin position="151"/>
        <end position="172"/>
    </location>
</feature>
<dbReference type="PANTHER" id="PTHR45528:SF1">
    <property type="entry name" value="SENSOR HISTIDINE KINASE CPXA"/>
    <property type="match status" value="1"/>
</dbReference>
<dbReference type="SUPFAM" id="SSF158472">
    <property type="entry name" value="HAMP domain-like"/>
    <property type="match status" value="1"/>
</dbReference>
<name>A0ABN6ERY3_9BACT</name>
<evidence type="ECO:0000256" key="3">
    <source>
        <dbReference type="ARBA" id="ARBA00012438"/>
    </source>
</evidence>
<feature type="compositionally biased region" description="Basic and acidic residues" evidence="14">
    <location>
        <begin position="503"/>
        <end position="515"/>
    </location>
</feature>
<dbReference type="SMART" id="SM00387">
    <property type="entry name" value="HATPase_c"/>
    <property type="match status" value="1"/>
</dbReference>
<dbReference type="PROSITE" id="PS50109">
    <property type="entry name" value="HIS_KIN"/>
    <property type="match status" value="1"/>
</dbReference>
<dbReference type="Gene3D" id="1.10.287.130">
    <property type="match status" value="1"/>
</dbReference>
<keyword evidence="8" id="KW-0547">Nucleotide-binding</keyword>
<accession>A0ABN6ERY3</accession>
<dbReference type="Pfam" id="PF02518">
    <property type="entry name" value="HATPase_c"/>
    <property type="match status" value="1"/>
</dbReference>
<keyword evidence="12" id="KW-0902">Two-component regulatory system</keyword>
<dbReference type="Proteomes" id="UP001053296">
    <property type="component" value="Chromosome"/>
</dbReference>